<sequence length="245" mass="26870">MKVNANPSALGAAPADNTQVKLAKSGSETALSNTLSTLEPDVYHGSSGNEEPATYERPFNIGESVKQIETVEETMDRIFEASSELYLEGAMYNAAESMTAEYDNFMSDLSKSNPDLAAKDWGFSVDANGEIAVSGQLSDEEAELLTAKLNSNEDLVRYANEVKDNFLKFTALERGPEGQGTSKYWGKYDVTNENFGDIINMRELVEQGRYRDSGNVITGNQLNSYNFVENMGEQLKSNAQVTYAA</sequence>
<evidence type="ECO:0000313" key="2">
    <source>
        <dbReference type="EMBL" id="KZN46074.1"/>
    </source>
</evidence>
<evidence type="ECO:0000313" key="3">
    <source>
        <dbReference type="Proteomes" id="UP000076643"/>
    </source>
</evidence>
<keyword evidence="3" id="KW-1185">Reference proteome</keyword>
<evidence type="ECO:0000256" key="1">
    <source>
        <dbReference type="SAM" id="MobiDB-lite"/>
    </source>
</evidence>
<protein>
    <submittedName>
        <fullName evidence="2">Uncharacterized protein</fullName>
    </submittedName>
</protein>
<dbReference type="PATRIC" id="fig|1365250.3.peg.465"/>
<proteinExistence type="predicted"/>
<reference evidence="2 3" key="1">
    <citation type="submission" date="2013-07" db="EMBL/GenBank/DDBJ databases">
        <title>Comparative Genomic and Metabolomic Analysis of Twelve Strains of Pseudoalteromonas luteoviolacea.</title>
        <authorList>
            <person name="Vynne N.G."/>
            <person name="Mansson M."/>
            <person name="Gram L."/>
        </authorList>
    </citation>
    <scope>NUCLEOTIDE SEQUENCE [LARGE SCALE GENOMIC DNA]</scope>
    <source>
        <strain evidence="2 3">DSM 6061</strain>
    </source>
</reference>
<dbReference type="AlphaFoldDB" id="A0A167B235"/>
<dbReference type="EMBL" id="AUYB01000035">
    <property type="protein sequence ID" value="KZN46074.1"/>
    <property type="molecule type" value="Genomic_DNA"/>
</dbReference>
<accession>A0A167B235</accession>
<feature type="region of interest" description="Disordered" evidence="1">
    <location>
        <begin position="31"/>
        <end position="55"/>
    </location>
</feature>
<gene>
    <name evidence="2" type="ORF">N475_07720</name>
</gene>
<organism evidence="2 3">
    <name type="scientific">Pseudoalteromonas luteoviolacea DSM 6061</name>
    <dbReference type="NCBI Taxonomy" id="1365250"/>
    <lineage>
        <taxon>Bacteria</taxon>
        <taxon>Pseudomonadati</taxon>
        <taxon>Pseudomonadota</taxon>
        <taxon>Gammaproteobacteria</taxon>
        <taxon>Alteromonadales</taxon>
        <taxon>Pseudoalteromonadaceae</taxon>
        <taxon>Pseudoalteromonas</taxon>
    </lineage>
</organism>
<comment type="caution">
    <text evidence="2">The sequence shown here is derived from an EMBL/GenBank/DDBJ whole genome shotgun (WGS) entry which is preliminary data.</text>
</comment>
<dbReference type="RefSeq" id="WP_063356080.1">
    <property type="nucleotide sequence ID" value="NZ_AQHB01000049.1"/>
</dbReference>
<name>A0A167B235_9GAMM</name>
<dbReference type="Proteomes" id="UP000076643">
    <property type="component" value="Unassembled WGS sequence"/>
</dbReference>